<organism evidence="5 6">
    <name type="scientific">Bradyrhizobium japonicum</name>
    <dbReference type="NCBI Taxonomy" id="375"/>
    <lineage>
        <taxon>Bacteria</taxon>
        <taxon>Pseudomonadati</taxon>
        <taxon>Pseudomonadota</taxon>
        <taxon>Alphaproteobacteria</taxon>
        <taxon>Hyphomicrobiales</taxon>
        <taxon>Nitrobacteraceae</taxon>
        <taxon>Bradyrhizobium</taxon>
    </lineage>
</organism>
<keyword evidence="3" id="KW-0804">Transcription</keyword>
<accession>A0A0A3XH19</accession>
<name>A0A0A3XH19_BRAJP</name>
<dbReference type="Pfam" id="PF13545">
    <property type="entry name" value="HTH_Crp_2"/>
    <property type="match status" value="1"/>
</dbReference>
<dbReference type="PROSITE" id="PS51063">
    <property type="entry name" value="HTH_CRP_2"/>
    <property type="match status" value="1"/>
</dbReference>
<dbReference type="GO" id="GO:0005829">
    <property type="term" value="C:cytosol"/>
    <property type="evidence" value="ECO:0007669"/>
    <property type="project" value="TreeGrafter"/>
</dbReference>
<dbReference type="Gene3D" id="2.60.120.10">
    <property type="entry name" value="Jelly Rolls"/>
    <property type="match status" value="1"/>
</dbReference>
<dbReference type="STRING" id="375.BKD09_RS01815"/>
<evidence type="ECO:0000256" key="2">
    <source>
        <dbReference type="ARBA" id="ARBA00023125"/>
    </source>
</evidence>
<dbReference type="EMBL" id="JRPN01000045">
    <property type="protein sequence ID" value="KGT73585.1"/>
    <property type="molecule type" value="Genomic_DNA"/>
</dbReference>
<evidence type="ECO:0000256" key="1">
    <source>
        <dbReference type="ARBA" id="ARBA00023015"/>
    </source>
</evidence>
<dbReference type="RefSeq" id="WP_028158505.1">
    <property type="nucleotide sequence ID" value="NZ_JANUDC010000001.1"/>
</dbReference>
<dbReference type="Gene3D" id="1.10.10.10">
    <property type="entry name" value="Winged helix-like DNA-binding domain superfamily/Winged helix DNA-binding domain"/>
    <property type="match status" value="1"/>
</dbReference>
<keyword evidence="2" id="KW-0238">DNA-binding</keyword>
<dbReference type="AlphaFoldDB" id="A0A0A3XH19"/>
<evidence type="ECO:0000313" key="6">
    <source>
        <dbReference type="Proteomes" id="UP000030377"/>
    </source>
</evidence>
<proteinExistence type="predicted"/>
<comment type="caution">
    <text evidence="5">The sequence shown here is derived from an EMBL/GenBank/DDBJ whole genome shotgun (WGS) entry which is preliminary data.</text>
</comment>
<sequence>MTASGQPSNQLLQMLGAADFDLLRPHLATVEMVRESVLAEAGAALRHVYFPHGGSVSITVGLSEGQMIEVAMLGRDGAVGGGAALADGIAPTDAAVLFPGTASVLEIAAFRAVAAASAQFRGLMIRHEQVLLAHAQQSVLCNTVHPVEARLARWLLRARDLSDSKFLPLTQETLAQMMGVRRNAISLVANALQRAGIVHYTRGQIEIIDERALETRSCDCYAAVKGCHARLLGASR</sequence>
<dbReference type="SUPFAM" id="SSF46785">
    <property type="entry name" value="Winged helix' DNA-binding domain"/>
    <property type="match status" value="1"/>
</dbReference>
<dbReference type="InterPro" id="IPR036388">
    <property type="entry name" value="WH-like_DNA-bd_sf"/>
</dbReference>
<dbReference type="PANTHER" id="PTHR24567">
    <property type="entry name" value="CRP FAMILY TRANSCRIPTIONAL REGULATORY PROTEIN"/>
    <property type="match status" value="1"/>
</dbReference>
<evidence type="ECO:0000256" key="3">
    <source>
        <dbReference type="ARBA" id="ARBA00023163"/>
    </source>
</evidence>
<gene>
    <name evidence="5" type="ORF">MA20_44185</name>
</gene>
<dbReference type="SUPFAM" id="SSF51206">
    <property type="entry name" value="cAMP-binding domain-like"/>
    <property type="match status" value="1"/>
</dbReference>
<keyword evidence="1" id="KW-0805">Transcription regulation</keyword>
<dbReference type="InterPro" id="IPR036390">
    <property type="entry name" value="WH_DNA-bd_sf"/>
</dbReference>
<dbReference type="InterPro" id="IPR012318">
    <property type="entry name" value="HTH_CRP"/>
</dbReference>
<dbReference type="InterPro" id="IPR018490">
    <property type="entry name" value="cNMP-bd_dom_sf"/>
</dbReference>
<dbReference type="GO" id="GO:0003677">
    <property type="term" value="F:DNA binding"/>
    <property type="evidence" value="ECO:0007669"/>
    <property type="project" value="UniProtKB-KW"/>
</dbReference>
<dbReference type="GO" id="GO:0003700">
    <property type="term" value="F:DNA-binding transcription factor activity"/>
    <property type="evidence" value="ECO:0007669"/>
    <property type="project" value="TreeGrafter"/>
</dbReference>
<dbReference type="InterPro" id="IPR050397">
    <property type="entry name" value="Env_Response_Regulators"/>
</dbReference>
<evidence type="ECO:0000259" key="4">
    <source>
        <dbReference type="PROSITE" id="PS51063"/>
    </source>
</evidence>
<dbReference type="InterPro" id="IPR014710">
    <property type="entry name" value="RmlC-like_jellyroll"/>
</dbReference>
<dbReference type="Proteomes" id="UP000030377">
    <property type="component" value="Unassembled WGS sequence"/>
</dbReference>
<evidence type="ECO:0000313" key="5">
    <source>
        <dbReference type="EMBL" id="KGT73585.1"/>
    </source>
</evidence>
<dbReference type="PANTHER" id="PTHR24567:SF74">
    <property type="entry name" value="HTH-TYPE TRANSCRIPTIONAL REGULATOR ARCR"/>
    <property type="match status" value="1"/>
</dbReference>
<dbReference type="FunFam" id="1.10.10.10:FF:000474">
    <property type="entry name" value="Putative transcriptional regulator, Crp/Fnr family"/>
    <property type="match status" value="1"/>
</dbReference>
<protein>
    <submittedName>
        <fullName evidence="5">Crp/Fnr family transcriptional regulator</fullName>
    </submittedName>
</protein>
<feature type="domain" description="HTH crp-type" evidence="4">
    <location>
        <begin position="145"/>
        <end position="211"/>
    </location>
</feature>
<reference evidence="5 6" key="1">
    <citation type="submission" date="2014-09" db="EMBL/GenBank/DDBJ databases">
        <title>Draft genome of Bradyrhizobium japonicum Is-34.</title>
        <authorList>
            <person name="Tsurumaru H."/>
            <person name="Yamakawa T."/>
            <person name="Hashimoto S."/>
            <person name="Okizaki K."/>
            <person name="Kanesaki Y."/>
            <person name="Yoshikawa H."/>
            <person name="Yajima S."/>
        </authorList>
    </citation>
    <scope>NUCLEOTIDE SEQUENCE [LARGE SCALE GENOMIC DNA]</scope>
    <source>
        <strain evidence="5 6">Is-34</strain>
    </source>
</reference>